<keyword evidence="1" id="KW-1133">Transmembrane helix</keyword>
<keyword evidence="1" id="KW-0812">Transmembrane</keyword>
<protein>
    <submittedName>
        <fullName evidence="2">Uncharacterized protein</fullName>
    </submittedName>
</protein>
<feature type="transmembrane region" description="Helical" evidence="1">
    <location>
        <begin position="240"/>
        <end position="262"/>
    </location>
</feature>
<proteinExistence type="predicted"/>
<feature type="transmembrane region" description="Helical" evidence="1">
    <location>
        <begin position="7"/>
        <end position="26"/>
    </location>
</feature>
<evidence type="ECO:0000313" key="3">
    <source>
        <dbReference type="Proteomes" id="UP000070544"/>
    </source>
</evidence>
<sequence>MILTNQILRALPAGFFPIIGLIDLLLKAPVIARSIPTSMALRTIGGFGSIIPVLALIYTPQKQFFEKRVSSLTFFRHFLRPATARRRVLGNRLAASAIATVFIVGLEGALLTRLVAGNLLHNLKTTVVLEVLKLHGVDVDNISMGISGVLAGASTEAVSLGTVPYHGLRASVINLLCLPLYAIPVVGPLIASYLTASETSYHDLSPYLERRGILRNVSEVAAWMDVHRGDVTTYGVVSGLLLRFIPIVGDLAGAVGAALWAARADGLL</sequence>
<feature type="transmembrane region" description="Helical" evidence="1">
    <location>
        <begin position="93"/>
        <end position="116"/>
    </location>
</feature>
<dbReference type="Proteomes" id="UP000070544">
    <property type="component" value="Unassembled WGS sequence"/>
</dbReference>
<dbReference type="AlphaFoldDB" id="A0A139A6J4"/>
<dbReference type="PANTHER" id="PTHR34292">
    <property type="entry name" value="OUTER SPORE WALL PROTEIN LDS1"/>
    <property type="match status" value="1"/>
</dbReference>
<dbReference type="PANTHER" id="PTHR34292:SF2">
    <property type="entry name" value="OUTER SPORE WALL PROTEIN LDS1"/>
    <property type="match status" value="1"/>
</dbReference>
<keyword evidence="3" id="KW-1185">Reference proteome</keyword>
<feature type="transmembrane region" description="Helical" evidence="1">
    <location>
        <begin position="38"/>
        <end position="58"/>
    </location>
</feature>
<dbReference type="InterPro" id="IPR052786">
    <property type="entry name" value="Spore_wall_assembly"/>
</dbReference>
<evidence type="ECO:0000313" key="2">
    <source>
        <dbReference type="EMBL" id="KXS12269.1"/>
    </source>
</evidence>
<organism evidence="2 3">
    <name type="scientific">Gonapodya prolifera (strain JEL478)</name>
    <name type="common">Monoblepharis prolifera</name>
    <dbReference type="NCBI Taxonomy" id="1344416"/>
    <lineage>
        <taxon>Eukaryota</taxon>
        <taxon>Fungi</taxon>
        <taxon>Fungi incertae sedis</taxon>
        <taxon>Chytridiomycota</taxon>
        <taxon>Chytridiomycota incertae sedis</taxon>
        <taxon>Monoblepharidomycetes</taxon>
        <taxon>Monoblepharidales</taxon>
        <taxon>Gonapodyaceae</taxon>
        <taxon>Gonapodya</taxon>
    </lineage>
</organism>
<gene>
    <name evidence="2" type="ORF">M427DRAFT_502525</name>
</gene>
<evidence type="ECO:0000256" key="1">
    <source>
        <dbReference type="SAM" id="Phobius"/>
    </source>
</evidence>
<feature type="transmembrane region" description="Helical" evidence="1">
    <location>
        <begin position="175"/>
        <end position="196"/>
    </location>
</feature>
<name>A0A139A6J4_GONPJ</name>
<dbReference type="EMBL" id="KQ965789">
    <property type="protein sequence ID" value="KXS12269.1"/>
    <property type="molecule type" value="Genomic_DNA"/>
</dbReference>
<reference evidence="2 3" key="1">
    <citation type="journal article" date="2015" name="Genome Biol. Evol.">
        <title>Phylogenomic analyses indicate that early fungi evolved digesting cell walls of algal ancestors of land plants.</title>
        <authorList>
            <person name="Chang Y."/>
            <person name="Wang S."/>
            <person name="Sekimoto S."/>
            <person name="Aerts A.L."/>
            <person name="Choi C."/>
            <person name="Clum A."/>
            <person name="LaButti K.M."/>
            <person name="Lindquist E.A."/>
            <person name="Yee Ngan C."/>
            <person name="Ohm R.A."/>
            <person name="Salamov A.A."/>
            <person name="Grigoriev I.V."/>
            <person name="Spatafora J.W."/>
            <person name="Berbee M.L."/>
        </authorList>
    </citation>
    <scope>NUCLEOTIDE SEQUENCE [LARGE SCALE GENOMIC DNA]</scope>
    <source>
        <strain evidence="2 3">JEL478</strain>
    </source>
</reference>
<accession>A0A139A6J4</accession>
<keyword evidence="1" id="KW-0472">Membrane</keyword>
<feature type="transmembrane region" description="Helical" evidence="1">
    <location>
        <begin position="142"/>
        <end position="163"/>
    </location>
</feature>